<feature type="transmembrane region" description="Helical" evidence="1">
    <location>
        <begin position="178"/>
        <end position="204"/>
    </location>
</feature>
<evidence type="ECO:0000259" key="2">
    <source>
        <dbReference type="Pfam" id="PF11847"/>
    </source>
</evidence>
<proteinExistence type="predicted"/>
<sequence length="1393" mass="148091">MSEATSRLTWRLRLLACSVLLAGIAFVSAPGEIVADTKLDQAVEPGQFLSRSLHLWDPTAGFGQTQNQAYGYFFPMGPFFWLGSVFGVEPWIVQRLWWALVLVVAFLGMVKLAGALNIGSPWLRILGGLAYALSPRLLTNLGPISIEVWPLALAPWVLVPLVLGSRRGSPVRAAALSAVAVSCVGGVNAVATSAVLPLGILWLLTREAGPRRRSLMIWWPVFVAIGTLWWLVPLGILGQYSPEFLDYIESAQTTTLTASLGDALRGTTKWVPYLSNASGPGNAFLVQPLLILNTGLLMAVGVAGLARRGMPHRRFLLSGLLTGLVLLTLGHLGGLEGIAATTFHGALDGVLAPFRNLHKYDPVVRIPIVLGLVSLLSAIVARSRNAAERTRAASDAEASDHAPARPSLGAVGAVVLAVVMVAGAAAPAWSGQLAPRGAVASLPGYWQETVDYLAENDDGRRALLVPGQDFGDYLWGTTNDEILQALARSPWATRNVVPLAPGSNVRMLDAIEQRLVSGVGSEALADYLRRAGIGYLVVRNDSRPRTDVPGMARVYQSITQTPGLERMAGFGPEVGGESVLDGGDLGPVHVNGGWQAWHTAVEVYRLDPEPAGEAVESFDSTQLPAVVGDTAALLRLGEAGALTDQPTQLAPDVKGTPASVLLTDGARRQEVTFGRVHENRSTTLTDDDEWKVDRPAHDYATSGDTDRWRTTAMVEGARSIVATTSASDADYLGQMDPSHAPYSAFDDDADTYWQSGFPVDGEHAVELRLAAPTEVREVVLDTPRVPGAKGRDVTVTTEAGSRTARIVPGTSVTVRLVGGTTRYVRVSADSDLSQPLRLSEVAIAGITVRRPLVLPTLPAGWPSPAQVLLSTDARERPGCLTVDGEERCREFNERLGEDGRRIDRLVTLPATTSFDVDLRAVPWGGEGLELIAQRGRSVKATTSSRATHGVASSGLAAVDLDDATGWIASSLDPDPTITLQWRRPRKVSQIAVRNDENLAATTPTRATLRFDNGSVRRVTLGTQRPVRFSPVEGARSVEVHLDAPQLSRSLSETGGAGVLGIGVSEIALPDSGLDVGAVLSDTNQTYRCGTGPTVEVDGVRRQTALLASQRQLFSGAPVPTRLCGTAPVTLGEGPSRVTVEASPYARPTTVRLARQDVAANAAQTPALQQWDPTSRRVDVDPAARLLNVRENQNAGWVAERDGEPLASMTVDGWQQAWEVPGGGEVTLTFTPDRIYRAALFGGLGLLALLFAVTASPLLRRRAAQTPALGAASLRPWLAAALCGAAFLMIGGPVGLVAASLGAAAYLVVRRRSSNPFAPVALAAALLCVLVIAYALRPHGGADTEAWRMAWPQWFALASLGVVAATSVGGLRDRPVRRRRLRLRARSSGRSTSS</sequence>
<feature type="transmembrane region" description="Helical" evidence="1">
    <location>
        <begin position="216"/>
        <end position="237"/>
    </location>
</feature>
<feature type="transmembrane region" description="Helical" evidence="1">
    <location>
        <begin position="315"/>
        <end position="343"/>
    </location>
</feature>
<protein>
    <submittedName>
        <fullName evidence="4">DUF3367 domain-containing protein</fullName>
    </submittedName>
</protein>
<evidence type="ECO:0000313" key="5">
    <source>
        <dbReference type="Proteomes" id="UP000306740"/>
    </source>
</evidence>
<evidence type="ECO:0000259" key="3">
    <source>
        <dbReference type="Pfam" id="PF24607"/>
    </source>
</evidence>
<feature type="transmembrane region" description="Helical" evidence="1">
    <location>
        <begin position="363"/>
        <end position="381"/>
    </location>
</feature>
<keyword evidence="1" id="KW-1133">Transmembrane helix</keyword>
<evidence type="ECO:0000313" key="4">
    <source>
        <dbReference type="EMBL" id="TNC34845.1"/>
    </source>
</evidence>
<dbReference type="Pfam" id="PF11847">
    <property type="entry name" value="GT-C_AftD"/>
    <property type="match status" value="1"/>
</dbReference>
<feature type="domain" description="Alpha-(1-&gt;3)-arabinofuranosyltransferase N-terminal GT-C" evidence="2">
    <location>
        <begin position="22"/>
        <end position="695"/>
    </location>
</feature>
<dbReference type="InterPro" id="IPR056997">
    <property type="entry name" value="CBM_AftD"/>
</dbReference>
<feature type="transmembrane region" description="Helical" evidence="1">
    <location>
        <begin position="96"/>
        <end position="116"/>
    </location>
</feature>
<dbReference type="InterPro" id="IPR008979">
    <property type="entry name" value="Galactose-bd-like_sf"/>
</dbReference>
<accession>A0A5C4MC16</accession>
<dbReference type="Gene3D" id="2.60.120.260">
    <property type="entry name" value="Galactose-binding domain-like"/>
    <property type="match status" value="1"/>
</dbReference>
<organism evidence="4 5">
    <name type="scientific">Mumia zhuanghuii</name>
    <dbReference type="NCBI Taxonomy" id="2585211"/>
    <lineage>
        <taxon>Bacteria</taxon>
        <taxon>Bacillati</taxon>
        <taxon>Actinomycetota</taxon>
        <taxon>Actinomycetes</taxon>
        <taxon>Propionibacteriales</taxon>
        <taxon>Nocardioidaceae</taxon>
        <taxon>Mumia</taxon>
    </lineage>
</organism>
<keyword evidence="1" id="KW-0812">Transmembrane</keyword>
<dbReference type="EMBL" id="VDFR01000151">
    <property type="protein sequence ID" value="TNC34845.1"/>
    <property type="molecule type" value="Genomic_DNA"/>
</dbReference>
<keyword evidence="1" id="KW-0472">Membrane</keyword>
<dbReference type="Proteomes" id="UP000306740">
    <property type="component" value="Unassembled WGS sequence"/>
</dbReference>
<evidence type="ECO:0000256" key="1">
    <source>
        <dbReference type="SAM" id="Phobius"/>
    </source>
</evidence>
<dbReference type="InterPro" id="IPR021798">
    <property type="entry name" value="AftD_N"/>
</dbReference>
<dbReference type="Pfam" id="PF24607">
    <property type="entry name" value="CBM_AftD"/>
    <property type="match status" value="1"/>
</dbReference>
<dbReference type="SUPFAM" id="SSF49785">
    <property type="entry name" value="Galactose-binding domain-like"/>
    <property type="match status" value="1"/>
</dbReference>
<reference evidence="4 5" key="1">
    <citation type="submission" date="2019-05" db="EMBL/GenBank/DDBJ databases">
        <title>Mumia sp. nov., isolated from the intestinal contents of plateau pika (Ochotona curzoniae) in the Qinghai-Tibet plateau of China.</title>
        <authorList>
            <person name="Tian Z."/>
        </authorList>
    </citation>
    <scope>NUCLEOTIDE SEQUENCE [LARGE SCALE GENOMIC DNA]</scope>
    <source>
        <strain evidence="5">527</strain>
    </source>
</reference>
<comment type="caution">
    <text evidence="4">The sequence shown here is derived from an EMBL/GenBank/DDBJ whole genome shotgun (WGS) entry which is preliminary data.</text>
</comment>
<feature type="transmembrane region" description="Helical" evidence="1">
    <location>
        <begin position="1315"/>
        <end position="1335"/>
    </location>
</feature>
<dbReference type="GO" id="GO:0016740">
    <property type="term" value="F:transferase activity"/>
    <property type="evidence" value="ECO:0007669"/>
    <property type="project" value="InterPro"/>
</dbReference>
<feature type="transmembrane region" description="Helical" evidence="1">
    <location>
        <begin position="284"/>
        <end position="303"/>
    </location>
</feature>
<dbReference type="OrthoDB" id="5242711at2"/>
<feature type="domain" description="Arabinofuranosyltransferase D third carbohydrate binding module" evidence="3">
    <location>
        <begin position="938"/>
        <end position="1067"/>
    </location>
</feature>
<feature type="transmembrane region" description="Helical" evidence="1">
    <location>
        <begin position="1278"/>
        <end position="1308"/>
    </location>
</feature>
<feature type="transmembrane region" description="Helical" evidence="1">
    <location>
        <begin position="1350"/>
        <end position="1370"/>
    </location>
</feature>
<gene>
    <name evidence="4" type="ORF">FHE65_27450</name>
</gene>
<name>A0A5C4MC16_9ACTN</name>